<dbReference type="PANTHER" id="PTHR45228">
    <property type="entry name" value="CYCLIC DI-GMP PHOSPHODIESTERASE TM_0186-RELATED"/>
    <property type="match status" value="1"/>
</dbReference>
<dbReference type="SMART" id="SM00448">
    <property type="entry name" value="REC"/>
    <property type="match status" value="1"/>
</dbReference>
<organism evidence="4 5">
    <name type="scientific">Plasticicumulans lactativorans</name>
    <dbReference type="NCBI Taxonomy" id="1133106"/>
    <lineage>
        <taxon>Bacteria</taxon>
        <taxon>Pseudomonadati</taxon>
        <taxon>Pseudomonadota</taxon>
        <taxon>Gammaproteobacteria</taxon>
        <taxon>Candidatus Competibacteraceae</taxon>
        <taxon>Plasticicumulans</taxon>
    </lineage>
</organism>
<dbReference type="Gene3D" id="1.10.3210.10">
    <property type="entry name" value="Hypothetical protein af1432"/>
    <property type="match status" value="1"/>
</dbReference>
<dbReference type="EMBL" id="SLWY01000002">
    <property type="protein sequence ID" value="TCO83421.1"/>
    <property type="molecule type" value="Genomic_DNA"/>
</dbReference>
<dbReference type="InterPro" id="IPR052020">
    <property type="entry name" value="Cyclic_di-GMP/3'3'-cGAMP_PDE"/>
</dbReference>
<dbReference type="AlphaFoldDB" id="A0A4R2L9H0"/>
<evidence type="ECO:0000256" key="1">
    <source>
        <dbReference type="PROSITE-ProRule" id="PRU00169"/>
    </source>
</evidence>
<dbReference type="InterPro" id="IPR011006">
    <property type="entry name" value="CheY-like_superfamily"/>
</dbReference>
<evidence type="ECO:0000313" key="5">
    <source>
        <dbReference type="Proteomes" id="UP000295765"/>
    </source>
</evidence>
<dbReference type="Pfam" id="PF13487">
    <property type="entry name" value="HD_5"/>
    <property type="match status" value="1"/>
</dbReference>
<dbReference type="Proteomes" id="UP000295765">
    <property type="component" value="Unassembled WGS sequence"/>
</dbReference>
<dbReference type="PROSITE" id="PS50110">
    <property type="entry name" value="RESPONSE_REGULATORY"/>
    <property type="match status" value="1"/>
</dbReference>
<reference evidence="4 5" key="1">
    <citation type="submission" date="2019-03" db="EMBL/GenBank/DDBJ databases">
        <title>Genomic Encyclopedia of Type Strains, Phase IV (KMG-IV): sequencing the most valuable type-strain genomes for metagenomic binning, comparative biology and taxonomic classification.</title>
        <authorList>
            <person name="Goeker M."/>
        </authorList>
    </citation>
    <scope>NUCLEOTIDE SEQUENCE [LARGE SCALE GENOMIC DNA]</scope>
    <source>
        <strain evidence="4 5">DSM 25287</strain>
    </source>
</reference>
<dbReference type="SUPFAM" id="SSF109604">
    <property type="entry name" value="HD-domain/PDEase-like"/>
    <property type="match status" value="1"/>
</dbReference>
<dbReference type="PANTHER" id="PTHR45228:SF1">
    <property type="entry name" value="CYCLIC DI-GMP PHOSPHODIESTERASE TM_0186"/>
    <property type="match status" value="1"/>
</dbReference>
<protein>
    <submittedName>
        <fullName evidence="4">Putative two-component system response regulator</fullName>
    </submittedName>
</protein>
<dbReference type="InterPro" id="IPR003607">
    <property type="entry name" value="HD/PDEase_dom"/>
</dbReference>
<keyword evidence="1" id="KW-0597">Phosphoprotein</keyword>
<dbReference type="Pfam" id="PF00072">
    <property type="entry name" value="Response_reg"/>
    <property type="match status" value="1"/>
</dbReference>
<dbReference type="CDD" id="cd00077">
    <property type="entry name" value="HDc"/>
    <property type="match status" value="1"/>
</dbReference>
<dbReference type="SUPFAM" id="SSF52172">
    <property type="entry name" value="CheY-like"/>
    <property type="match status" value="1"/>
</dbReference>
<evidence type="ECO:0000259" key="2">
    <source>
        <dbReference type="PROSITE" id="PS50110"/>
    </source>
</evidence>
<feature type="modified residue" description="4-aspartylphosphate" evidence="1">
    <location>
        <position position="52"/>
    </location>
</feature>
<evidence type="ECO:0000313" key="4">
    <source>
        <dbReference type="EMBL" id="TCO83421.1"/>
    </source>
</evidence>
<dbReference type="CDD" id="cd17551">
    <property type="entry name" value="REC_RpfG-like"/>
    <property type="match status" value="1"/>
</dbReference>
<feature type="domain" description="HD-GYP" evidence="3">
    <location>
        <begin position="145"/>
        <end position="342"/>
    </location>
</feature>
<feature type="domain" description="Response regulatory" evidence="2">
    <location>
        <begin position="2"/>
        <end position="118"/>
    </location>
</feature>
<dbReference type="Gene3D" id="3.40.50.2300">
    <property type="match status" value="1"/>
</dbReference>
<name>A0A4R2L9H0_9GAMM</name>
<dbReference type="InterPro" id="IPR001789">
    <property type="entry name" value="Sig_transdc_resp-reg_receiver"/>
</dbReference>
<comment type="caution">
    <text evidence="4">The sequence shown here is derived from an EMBL/GenBank/DDBJ whole genome shotgun (WGS) entry which is preliminary data.</text>
</comment>
<dbReference type="InterPro" id="IPR037522">
    <property type="entry name" value="HD_GYP_dom"/>
</dbReference>
<gene>
    <name evidence="4" type="ORF">EV699_102119</name>
</gene>
<dbReference type="GO" id="GO:0008081">
    <property type="term" value="F:phosphoric diester hydrolase activity"/>
    <property type="evidence" value="ECO:0007669"/>
    <property type="project" value="UniProtKB-ARBA"/>
</dbReference>
<sequence>MNIVIIDDNQMNVSLLTHLVKRVDDGRTIGFTDPRAGLDWCLHHDPDLVMVDDRMPELSGLEFIRQFRAGASDNVPVLMLTAPTERALRDRALAVGVTDFIGKPIDRTEFLSRTRSMLALRRFQKALTERTDALTDQVRDANAELAARELAIVRRLAEAAETRNPAARGRLARIADYTEIIARGLLLNPAEQRLLREAAPLHDIGCITVPETVLAHPGPLGDAERALVETHAGAGHKLLGGARSAVLRAAADIALHHHERWDGSGYPQGLRAESIPLHARIVAVADVFDALTSDRPYRAAWPVDDAIDYLRAQAGTLFDPACIAALVADRRALAGVRIRHTDA</sequence>
<dbReference type="GO" id="GO:0000160">
    <property type="term" value="P:phosphorelay signal transduction system"/>
    <property type="evidence" value="ECO:0007669"/>
    <property type="project" value="InterPro"/>
</dbReference>
<keyword evidence="5" id="KW-1185">Reference proteome</keyword>
<proteinExistence type="predicted"/>
<dbReference type="RefSeq" id="WP_165903988.1">
    <property type="nucleotide sequence ID" value="NZ_SLWY01000002.1"/>
</dbReference>
<accession>A0A4R2L9H0</accession>
<evidence type="ECO:0000259" key="3">
    <source>
        <dbReference type="PROSITE" id="PS51832"/>
    </source>
</evidence>
<dbReference type="PROSITE" id="PS51832">
    <property type="entry name" value="HD_GYP"/>
    <property type="match status" value="1"/>
</dbReference>